<sequence>MGLYNSLSPRQQKIIDYLTQNKEAKTEELSELFNTAPITIRRDFKELESMGLVLRYYGGAKILEDEVSNETDIVKIKKQSIAKYA</sequence>
<evidence type="ECO:0000256" key="3">
    <source>
        <dbReference type="ARBA" id="ARBA00023163"/>
    </source>
</evidence>
<evidence type="ECO:0000256" key="1">
    <source>
        <dbReference type="ARBA" id="ARBA00023015"/>
    </source>
</evidence>
<dbReference type="RefSeq" id="WP_322459560.1">
    <property type="nucleotide sequence ID" value="NZ_WNVC01001486.1"/>
</dbReference>
<dbReference type="SUPFAM" id="SSF46785">
    <property type="entry name" value="Winged helix' DNA-binding domain"/>
    <property type="match status" value="1"/>
</dbReference>
<dbReference type="GO" id="GO:0003677">
    <property type="term" value="F:DNA binding"/>
    <property type="evidence" value="ECO:0007669"/>
    <property type="project" value="UniProtKB-KW"/>
</dbReference>
<organism evidence="5 6">
    <name type="scientific">Clostridium perfringens</name>
    <dbReference type="NCBI Taxonomy" id="1502"/>
    <lineage>
        <taxon>Bacteria</taxon>
        <taxon>Bacillati</taxon>
        <taxon>Bacillota</taxon>
        <taxon>Clostridia</taxon>
        <taxon>Eubacteriales</taxon>
        <taxon>Clostridiaceae</taxon>
        <taxon>Clostridium</taxon>
    </lineage>
</organism>
<dbReference type="EMBL" id="WNVC01001486">
    <property type="protein sequence ID" value="MDZ5001506.1"/>
    <property type="molecule type" value="Genomic_DNA"/>
</dbReference>
<dbReference type="InterPro" id="IPR036388">
    <property type="entry name" value="WH-like_DNA-bd_sf"/>
</dbReference>
<comment type="caution">
    <text evidence="5">The sequence shown here is derived from an EMBL/GenBank/DDBJ whole genome shotgun (WGS) entry which is preliminary data.</text>
</comment>
<evidence type="ECO:0000256" key="2">
    <source>
        <dbReference type="ARBA" id="ARBA00023125"/>
    </source>
</evidence>
<keyword evidence="3" id="KW-0804">Transcription</keyword>
<evidence type="ECO:0000259" key="4">
    <source>
        <dbReference type="PROSITE" id="PS51000"/>
    </source>
</evidence>
<keyword evidence="1" id="KW-0805">Transcription regulation</keyword>
<dbReference type="Gene3D" id="1.10.10.10">
    <property type="entry name" value="Winged helix-like DNA-binding domain superfamily/Winged helix DNA-binding domain"/>
    <property type="match status" value="1"/>
</dbReference>
<protein>
    <submittedName>
        <fullName evidence="5">DeoR family transcriptional regulator</fullName>
    </submittedName>
</protein>
<reference evidence="5" key="1">
    <citation type="submission" date="2019-11" db="EMBL/GenBank/DDBJ databases">
        <title>Characterization of Clostridium perfringens isolates from swine manure treated agricultural soils.</title>
        <authorList>
            <person name="Wushke S.T."/>
        </authorList>
    </citation>
    <scope>NUCLEOTIDE SEQUENCE</scope>
    <source>
        <strain evidence="5">X26</strain>
    </source>
</reference>
<name>A0AAW9ILL4_CLOPF</name>
<dbReference type="InterPro" id="IPR018356">
    <property type="entry name" value="Tscrpt_reg_HTH_DeoR_CS"/>
</dbReference>
<dbReference type="InterPro" id="IPR036390">
    <property type="entry name" value="WH_DNA-bd_sf"/>
</dbReference>
<evidence type="ECO:0000313" key="6">
    <source>
        <dbReference type="Proteomes" id="UP001291306"/>
    </source>
</evidence>
<dbReference type="AlphaFoldDB" id="A0AAW9ILL4"/>
<dbReference type="SMART" id="SM00420">
    <property type="entry name" value="HTH_DEOR"/>
    <property type="match status" value="1"/>
</dbReference>
<keyword evidence="2" id="KW-0238">DNA-binding</keyword>
<feature type="domain" description="HTH deoR-type" evidence="4">
    <location>
        <begin position="7"/>
        <end position="62"/>
    </location>
</feature>
<evidence type="ECO:0000313" key="5">
    <source>
        <dbReference type="EMBL" id="MDZ5001506.1"/>
    </source>
</evidence>
<dbReference type="PROSITE" id="PS51000">
    <property type="entry name" value="HTH_DEOR_2"/>
    <property type="match status" value="1"/>
</dbReference>
<dbReference type="PANTHER" id="PTHR30363">
    <property type="entry name" value="HTH-TYPE TRANSCRIPTIONAL REGULATOR SRLR-RELATED"/>
    <property type="match status" value="1"/>
</dbReference>
<dbReference type="GO" id="GO:0003700">
    <property type="term" value="F:DNA-binding transcription factor activity"/>
    <property type="evidence" value="ECO:0007669"/>
    <property type="project" value="InterPro"/>
</dbReference>
<dbReference type="Pfam" id="PF08220">
    <property type="entry name" value="HTH_DeoR"/>
    <property type="match status" value="1"/>
</dbReference>
<accession>A0AAW9ILL4</accession>
<dbReference type="InterPro" id="IPR050313">
    <property type="entry name" value="Carb_Metab_HTH_regulators"/>
</dbReference>
<feature type="non-terminal residue" evidence="5">
    <location>
        <position position="85"/>
    </location>
</feature>
<proteinExistence type="predicted"/>
<dbReference type="PROSITE" id="PS00894">
    <property type="entry name" value="HTH_DEOR_1"/>
    <property type="match status" value="1"/>
</dbReference>
<dbReference type="Proteomes" id="UP001291306">
    <property type="component" value="Unassembled WGS sequence"/>
</dbReference>
<gene>
    <name evidence="5" type="ORF">GNF79_21125</name>
</gene>
<dbReference type="PANTHER" id="PTHR30363:SF44">
    <property type="entry name" value="AGA OPERON TRANSCRIPTIONAL REPRESSOR-RELATED"/>
    <property type="match status" value="1"/>
</dbReference>
<dbReference type="InterPro" id="IPR001034">
    <property type="entry name" value="DeoR_HTH"/>
</dbReference>
<dbReference type="PRINTS" id="PR00037">
    <property type="entry name" value="HTHLACR"/>
</dbReference>